<dbReference type="Proteomes" id="UP000189670">
    <property type="component" value="Unassembled WGS sequence"/>
</dbReference>
<name>A0A1V1NXJ5_9BACT</name>
<reference evidence="2" key="1">
    <citation type="submission" date="2012-11" db="EMBL/GenBank/DDBJ databases">
        <authorList>
            <person name="Lucero-Rivera Y.E."/>
            <person name="Tovar-Ramirez D."/>
        </authorList>
    </citation>
    <scope>NUCLEOTIDE SEQUENCE [LARGE SCALE GENOMIC DNA]</scope>
    <source>
        <strain evidence="2">Araruama</strain>
    </source>
</reference>
<gene>
    <name evidence="1" type="ORF">OMM_11729</name>
</gene>
<dbReference type="AlphaFoldDB" id="A0A1V1NXJ5"/>
<accession>A0A1V1NXJ5</accession>
<evidence type="ECO:0000313" key="1">
    <source>
        <dbReference type="EMBL" id="ETR67319.1"/>
    </source>
</evidence>
<protein>
    <submittedName>
        <fullName evidence="1">Uncharacterized protein</fullName>
    </submittedName>
</protein>
<organism evidence="1 2">
    <name type="scientific">Candidatus Magnetoglobus multicellularis str. Araruama</name>
    <dbReference type="NCBI Taxonomy" id="890399"/>
    <lineage>
        <taxon>Bacteria</taxon>
        <taxon>Pseudomonadati</taxon>
        <taxon>Thermodesulfobacteriota</taxon>
        <taxon>Desulfobacteria</taxon>
        <taxon>Desulfobacterales</taxon>
        <taxon>Desulfobacteraceae</taxon>
        <taxon>Candidatus Magnetoglobus</taxon>
    </lineage>
</organism>
<sequence length="137" mass="15477">MGIEEKLKNKYGGINMQSLPIKNALLNKIVICGNSKDCYVEIKTKSPDTKISFDMRDPQVIMNIQGKIESKTFSQGDSYLGIMYLPIEDLNIEVEIDFPGEDEEWLKSMEGFADGKPVSLGWTIYYVDIVLRSADTI</sequence>
<proteinExistence type="predicted"/>
<dbReference type="EMBL" id="ATBP01001444">
    <property type="protein sequence ID" value="ETR67319.1"/>
    <property type="molecule type" value="Genomic_DNA"/>
</dbReference>
<comment type="caution">
    <text evidence="1">The sequence shown here is derived from an EMBL/GenBank/DDBJ whole genome shotgun (WGS) entry which is preliminary data.</text>
</comment>
<evidence type="ECO:0000313" key="2">
    <source>
        <dbReference type="Proteomes" id="UP000189670"/>
    </source>
</evidence>